<evidence type="ECO:0000313" key="13">
    <source>
        <dbReference type="Proteomes" id="UP000002287"/>
    </source>
</evidence>
<feature type="site" description="Transition state stabilizer" evidence="7">
    <location>
        <position position="167"/>
    </location>
</feature>
<evidence type="ECO:0000256" key="4">
    <source>
        <dbReference type="ARBA" id="ARBA00023125"/>
    </source>
</evidence>
<dbReference type="SUPFAM" id="SSF56719">
    <property type="entry name" value="Type II DNA topoisomerase"/>
    <property type="match status" value="1"/>
</dbReference>
<evidence type="ECO:0000256" key="3">
    <source>
        <dbReference type="ARBA" id="ARBA00023029"/>
    </source>
</evidence>
<evidence type="ECO:0000313" key="12">
    <source>
        <dbReference type="EMBL" id="ABO59655.1"/>
    </source>
</evidence>
<dbReference type="GO" id="GO:0003918">
    <property type="term" value="F:DNA topoisomerase type II (double strand cut, ATP-hydrolyzing) activity"/>
    <property type="evidence" value="ECO:0007669"/>
    <property type="project" value="UniProtKB-UniRule"/>
</dbReference>
<dbReference type="SUPFAM" id="SSF101904">
    <property type="entry name" value="GyrA/ParC C-terminal domain-like"/>
    <property type="match status" value="1"/>
</dbReference>
<dbReference type="HOGENOM" id="CLU_002977_6_1_4"/>
<dbReference type="Pfam" id="PF03989">
    <property type="entry name" value="DNA_gyraseA_C"/>
    <property type="match status" value="1"/>
</dbReference>
<dbReference type="AlphaFoldDB" id="A4JTQ2"/>
<dbReference type="Gene3D" id="3.90.199.10">
    <property type="entry name" value="Topoisomerase II, domain 5"/>
    <property type="match status" value="1"/>
</dbReference>
<dbReference type="KEGG" id="bvi:Bcep1808_6767"/>
<dbReference type="CDD" id="cd00187">
    <property type="entry name" value="TOP4c"/>
    <property type="match status" value="1"/>
</dbReference>
<dbReference type="InterPro" id="IPR013760">
    <property type="entry name" value="Topo_IIA-like_dom_sf"/>
</dbReference>
<dbReference type="GO" id="GO:0019897">
    <property type="term" value="C:extrinsic component of plasma membrane"/>
    <property type="evidence" value="ECO:0007669"/>
    <property type="project" value="UniProtKB-UniRule"/>
</dbReference>
<dbReference type="GO" id="GO:0005524">
    <property type="term" value="F:ATP binding"/>
    <property type="evidence" value="ECO:0007669"/>
    <property type="project" value="InterPro"/>
</dbReference>
<dbReference type="InterPro" id="IPR050220">
    <property type="entry name" value="Type_II_DNA_Topoisomerases"/>
</dbReference>
<dbReference type="HAMAP" id="MF_00936">
    <property type="entry name" value="ParC_type1"/>
    <property type="match status" value="1"/>
</dbReference>
<evidence type="ECO:0000256" key="1">
    <source>
        <dbReference type="ARBA" id="ARBA00000185"/>
    </source>
</evidence>
<dbReference type="Proteomes" id="UP000002287">
    <property type="component" value="Plasmid pBVIE01"/>
</dbReference>
<evidence type="ECO:0000256" key="5">
    <source>
        <dbReference type="ARBA" id="ARBA00023136"/>
    </source>
</evidence>
<feature type="domain" description="Topo IIA-type catalytic" evidence="11">
    <location>
        <begin position="80"/>
        <end position="568"/>
    </location>
</feature>
<feature type="site" description="Interaction with DNA" evidence="7">
    <location>
        <position position="124"/>
    </location>
</feature>
<keyword evidence="3 7" id="KW-0799">Topoisomerase</keyword>
<dbReference type="Gene3D" id="1.10.268.10">
    <property type="entry name" value="Topoisomerase, domain 3"/>
    <property type="match status" value="1"/>
</dbReference>
<keyword evidence="6 7" id="KW-0413">Isomerase</keyword>
<dbReference type="EMBL" id="CP000617">
    <property type="protein sequence ID" value="ABO59655.1"/>
    <property type="molecule type" value="Genomic_DNA"/>
</dbReference>
<dbReference type="GO" id="GO:0006265">
    <property type="term" value="P:DNA topological change"/>
    <property type="evidence" value="ECO:0007669"/>
    <property type="project" value="UniProtKB-UniRule"/>
</dbReference>
<proteinExistence type="inferred from homology"/>
<dbReference type="NCBIfam" id="NF004044">
    <property type="entry name" value="PRK05561.1"/>
    <property type="match status" value="1"/>
</dbReference>
<dbReference type="Gene3D" id="3.30.1360.40">
    <property type="match status" value="1"/>
</dbReference>
<feature type="active site" description="O-(5'-phospho-DNA)-tyrosine intermediate" evidence="7 8">
    <location>
        <position position="168"/>
    </location>
</feature>
<keyword evidence="2 7" id="KW-1003">Cell membrane</keyword>
<organism evidence="12 13">
    <name type="scientific">Burkholderia vietnamiensis (strain G4 / LMG 22486)</name>
    <name type="common">Burkholderia cepacia (strain R1808)</name>
    <dbReference type="NCBI Taxonomy" id="269482"/>
    <lineage>
        <taxon>Bacteria</taxon>
        <taxon>Pseudomonadati</taxon>
        <taxon>Pseudomonadota</taxon>
        <taxon>Betaproteobacteria</taxon>
        <taxon>Burkholderiales</taxon>
        <taxon>Burkholderiaceae</taxon>
        <taxon>Burkholderia</taxon>
        <taxon>Burkholderia cepacia complex</taxon>
    </lineage>
</organism>
<feature type="region of interest" description="Disordered" evidence="10">
    <location>
        <begin position="787"/>
        <end position="808"/>
    </location>
</feature>
<dbReference type="GO" id="GO:0003677">
    <property type="term" value="F:DNA binding"/>
    <property type="evidence" value="ECO:0007669"/>
    <property type="project" value="UniProtKB-UniRule"/>
</dbReference>
<dbReference type="Gene3D" id="2.120.10.90">
    <property type="entry name" value="DNA gyrase/topoisomerase IV, subunit A, C-terminal"/>
    <property type="match status" value="1"/>
</dbReference>
<feature type="site" description="Interaction with DNA" evidence="7">
    <location>
        <position position="126"/>
    </location>
</feature>
<feature type="coiled-coil region" evidence="9">
    <location>
        <begin position="494"/>
        <end position="531"/>
    </location>
</feature>
<evidence type="ECO:0000256" key="8">
    <source>
        <dbReference type="PROSITE-ProRule" id="PRU01384"/>
    </source>
</evidence>
<evidence type="ECO:0000256" key="7">
    <source>
        <dbReference type="HAMAP-Rule" id="MF_00936"/>
    </source>
</evidence>
<comment type="catalytic activity">
    <reaction evidence="1 7 8">
        <text>ATP-dependent breakage, passage and rejoining of double-stranded DNA.</text>
        <dbReference type="EC" id="5.6.2.2"/>
    </reaction>
</comment>
<feature type="region of interest" description="Disordered" evidence="10">
    <location>
        <begin position="1"/>
        <end position="52"/>
    </location>
</feature>
<dbReference type="NCBIfam" id="TIGR01062">
    <property type="entry name" value="parC_Gneg"/>
    <property type="match status" value="1"/>
</dbReference>
<dbReference type="PANTHER" id="PTHR43493">
    <property type="entry name" value="DNA GYRASE/TOPOISOMERASE SUBUNIT A"/>
    <property type="match status" value="1"/>
</dbReference>
<dbReference type="PROSITE" id="PS52040">
    <property type="entry name" value="TOPO_IIA"/>
    <property type="match status" value="1"/>
</dbReference>
<dbReference type="GO" id="GO:0009330">
    <property type="term" value="C:DNA topoisomerase type II (double strand cut, ATP-hydrolyzing) complex"/>
    <property type="evidence" value="ECO:0007669"/>
    <property type="project" value="TreeGrafter"/>
</dbReference>
<comment type="function">
    <text evidence="7">Topoisomerase IV is essential for chromosome segregation. It relaxes supercoiled DNA. Performs the decatenation events required during the replication of a circular DNA molecule.</text>
</comment>
<dbReference type="InterPro" id="IPR006691">
    <property type="entry name" value="GyrA/parC_rep"/>
</dbReference>
<evidence type="ECO:0000259" key="11">
    <source>
        <dbReference type="PROSITE" id="PS52040"/>
    </source>
</evidence>
<gene>
    <name evidence="7" type="primary">parC</name>
    <name evidence="12" type="ordered locus">Bcep1808_6767</name>
</gene>
<keyword evidence="5 7" id="KW-0472">Membrane</keyword>
<evidence type="ECO:0000256" key="9">
    <source>
        <dbReference type="SAM" id="Coils"/>
    </source>
</evidence>
<reference evidence="12 13" key="1">
    <citation type="submission" date="2007-03" db="EMBL/GenBank/DDBJ databases">
        <title>Complete sequence of plasmid pBVIE01 of Burkholderia vietnamiensis G4.</title>
        <authorList>
            <consortium name="US DOE Joint Genome Institute"/>
            <person name="Copeland A."/>
            <person name="Lucas S."/>
            <person name="Lapidus A."/>
            <person name="Barry K."/>
            <person name="Detter J.C."/>
            <person name="Glavina del Rio T."/>
            <person name="Hammon N."/>
            <person name="Israni S."/>
            <person name="Dalin E."/>
            <person name="Tice H."/>
            <person name="Pitluck S."/>
            <person name="Chain P."/>
            <person name="Malfatti S."/>
            <person name="Shin M."/>
            <person name="Vergez L."/>
            <person name="Schmutz J."/>
            <person name="Larimer F."/>
            <person name="Land M."/>
            <person name="Hauser L."/>
            <person name="Kyrpides N."/>
            <person name="Tiedje J."/>
            <person name="Richardson P."/>
        </authorList>
    </citation>
    <scope>NUCLEOTIDE SEQUENCE [LARGE SCALE GENOMIC DNA]</scope>
    <source>
        <strain evidence="13">G4 / LMG 22486</strain>
        <plasmid evidence="12 13">pBVIE01</plasmid>
    </source>
</reference>
<dbReference type="InterPro" id="IPR005742">
    <property type="entry name" value="TopoIV_A_Gneg"/>
</dbReference>
<dbReference type="SMART" id="SM00434">
    <property type="entry name" value="TOP4c"/>
    <property type="match status" value="1"/>
</dbReference>
<evidence type="ECO:0000256" key="10">
    <source>
        <dbReference type="SAM" id="MobiDB-lite"/>
    </source>
</evidence>
<evidence type="ECO:0000256" key="2">
    <source>
        <dbReference type="ARBA" id="ARBA00022475"/>
    </source>
</evidence>
<dbReference type="GO" id="GO:0005737">
    <property type="term" value="C:cytoplasm"/>
    <property type="evidence" value="ECO:0007669"/>
    <property type="project" value="TreeGrafter"/>
</dbReference>
<comment type="similarity">
    <text evidence="7">Belongs to the type II topoisomerase GyrA/ParC subunit family. ParC type 1 subfamily.</text>
</comment>
<feature type="site" description="Interaction with DNA" evidence="7">
    <location>
        <position position="88"/>
    </location>
</feature>
<accession>A4JTQ2</accession>
<dbReference type="PANTHER" id="PTHR43493:SF1">
    <property type="entry name" value="DNA TOPOISOMERASE 4 SUBUNIT A"/>
    <property type="match status" value="1"/>
</dbReference>
<dbReference type="GO" id="GO:0007059">
    <property type="term" value="P:chromosome segregation"/>
    <property type="evidence" value="ECO:0007669"/>
    <property type="project" value="UniProtKB-UniRule"/>
</dbReference>
<name>A4JTQ2_BURVG</name>
<dbReference type="InterPro" id="IPR002205">
    <property type="entry name" value="Topo_IIA_dom_A"/>
</dbReference>
<dbReference type="Pfam" id="PF00521">
    <property type="entry name" value="DNA_topoisoIV"/>
    <property type="match status" value="1"/>
</dbReference>
<dbReference type="InterPro" id="IPR013758">
    <property type="entry name" value="Topo_IIA_A/C_ab"/>
</dbReference>
<comment type="subcellular location">
    <subcellularLocation>
        <location evidence="7">Cell membrane</location>
        <topology evidence="7">Peripheral membrane protein</topology>
    </subcellularLocation>
</comment>
<comment type="subunit">
    <text evidence="7">Heterotetramer composed of ParC and ParE.</text>
</comment>
<dbReference type="InterPro" id="IPR035516">
    <property type="entry name" value="Gyrase/topoIV_suA_C"/>
</dbReference>
<keyword evidence="4 7" id="KW-0238">DNA-binding</keyword>
<dbReference type="InterPro" id="IPR013757">
    <property type="entry name" value="Topo_IIA_A_a_sf"/>
</dbReference>
<dbReference type="FunFam" id="1.10.268.10:FF:000001">
    <property type="entry name" value="DNA gyrase subunit A"/>
    <property type="match status" value="1"/>
</dbReference>
<geneLocation type="plasmid" evidence="12 13">
    <name>pBVIE01</name>
</geneLocation>
<protein>
    <recommendedName>
        <fullName evidence="7">DNA topoisomerase 4 subunit A</fullName>
        <ecNumber evidence="7">5.6.2.2</ecNumber>
    </recommendedName>
    <alternativeName>
        <fullName evidence="7">Topoisomerase IV subunit A</fullName>
    </alternativeName>
</protein>
<sequence>MIEANDNGTGDLFAAVEAERESPQPNSADTATPVAGGSDTPPPSRTVDLSELPNGRIPIGGWAERAYLDYAMSVVRGRTLPDVEDGQKPVQRRLLYAMNDMGLTATAKPVKSARVVGDVLGKYHPHGDQSAYDALVRLAQDFSMRYPLIDGQGNFGSRDGDGAAAMRYTEARLTPFADLLLAEIDQGTVDFQPNYDGAFEEPSLLPARLPVLLLNGASGIAVGMATDIPSHNLREVADACSLLIRRPDATFGDVMSVLPGPDYPGGAQIISDIADIHKVYEGGRGSLRVRARWSLEQLARGQWQIAVTELPHGVSTQKVLEEIEELTNPKIKAGKKALTQEQGNMKALLLSVLDSVRDDSDEKHPVRIVFEPHSSRQTPEQLMNVLLAHTSLECNASVNLVTIGLDGRPQQKGIVPALTEWVEFRYRTVTRRTEHRLAEVERRIHILDGRMIAFLNIDQVIKVIRESDEPKRDLIATFHLSEVQAEDILEIRLRQLARLEGIKIEKELAQLQDEQRHLQSLLADRAAMTNQILKEIEADKQKFGDDRRTLIESAEKVTSGAVVPTADDPVTIIVSRSGWLRARSGHGIDISTLTFKAGDDLLASIETRTSTSLAVFDTNGRCYNVASALIPTGRGDGVPLTSLIELQGGGRLTHVIVIDQTANYLIASSGGYGYVCAGADLLTRQKAGKAFATLEPGEVMHPPAKIAGDTVSAVCSGGRLVLFPLSEVKVMPKGKGVKLMELEARETLVAVAIGDGASCIVSTTSGKPIALTGTALDKYRLHRARKGCQLPGKAKPTGFEQGEPSGEA</sequence>
<dbReference type="GO" id="GO:0005694">
    <property type="term" value="C:chromosome"/>
    <property type="evidence" value="ECO:0007669"/>
    <property type="project" value="InterPro"/>
</dbReference>
<evidence type="ECO:0000256" key="6">
    <source>
        <dbReference type="ARBA" id="ARBA00023235"/>
    </source>
</evidence>
<keyword evidence="9" id="KW-0175">Coiled coil</keyword>
<dbReference type="EC" id="5.6.2.2" evidence="7"/>
<keyword evidence="12" id="KW-0614">Plasmid</keyword>